<evidence type="ECO:0000313" key="1">
    <source>
        <dbReference type="EMBL" id="MBX41826.1"/>
    </source>
</evidence>
<protein>
    <submittedName>
        <fullName evidence="1">Uncharacterized protein</fullName>
    </submittedName>
</protein>
<proteinExistence type="predicted"/>
<sequence>MLLLIFQLYWCDANRILSILLFLLHSSSHNLNPANFNFPNPDKH</sequence>
<dbReference type="EMBL" id="GGEC01061342">
    <property type="protein sequence ID" value="MBX41826.1"/>
    <property type="molecule type" value="Transcribed_RNA"/>
</dbReference>
<accession>A0A2P2NH75</accession>
<dbReference type="AlphaFoldDB" id="A0A2P2NH75"/>
<organism evidence="1">
    <name type="scientific">Rhizophora mucronata</name>
    <name type="common">Asiatic mangrove</name>
    <dbReference type="NCBI Taxonomy" id="61149"/>
    <lineage>
        <taxon>Eukaryota</taxon>
        <taxon>Viridiplantae</taxon>
        <taxon>Streptophyta</taxon>
        <taxon>Embryophyta</taxon>
        <taxon>Tracheophyta</taxon>
        <taxon>Spermatophyta</taxon>
        <taxon>Magnoliopsida</taxon>
        <taxon>eudicotyledons</taxon>
        <taxon>Gunneridae</taxon>
        <taxon>Pentapetalae</taxon>
        <taxon>rosids</taxon>
        <taxon>fabids</taxon>
        <taxon>Malpighiales</taxon>
        <taxon>Rhizophoraceae</taxon>
        <taxon>Rhizophora</taxon>
    </lineage>
</organism>
<reference evidence="1" key="1">
    <citation type="submission" date="2018-02" db="EMBL/GenBank/DDBJ databases">
        <title>Rhizophora mucronata_Transcriptome.</title>
        <authorList>
            <person name="Meera S.P."/>
            <person name="Sreeshan A."/>
            <person name="Augustine A."/>
        </authorList>
    </citation>
    <scope>NUCLEOTIDE SEQUENCE</scope>
    <source>
        <tissue evidence="1">Leaf</tissue>
    </source>
</reference>
<name>A0A2P2NH75_RHIMU</name>